<reference evidence="1 2" key="1">
    <citation type="submission" date="2015-03" db="EMBL/GenBank/DDBJ databases">
        <authorList>
            <person name="Hassan Y.I."/>
            <person name="Lepp D."/>
            <person name="Zhou T."/>
        </authorList>
    </citation>
    <scope>NUCLEOTIDE SEQUENCE [LARGE SCALE GENOMIC DNA]</scope>
    <source>
        <strain evidence="1 2">GH2-10</strain>
    </source>
</reference>
<keyword evidence="2" id="KW-1185">Reference proteome</keyword>
<sequence length="237" mass="25644">MANIIRWPAKLLVPARAMASQVAFSRGGGKSLGGIERNIRTDRGFWRVSMTDVSVRTRAMRRVWNTIATDLAGKAGLVAVPVWAFDSAPYPSGEREREALVTFDDDTGFDDDSAFIQGSINVEMATYAPLGATVITVRLINAAAAAGIRFSYQDALYQTGRVLAQPSETTFQVPVFPAIRQAIPAGAQLECDAPTCLCHLSDDRGMDLPLNNTEIDVASVEFVEAVDYWNDLALGVA</sequence>
<evidence type="ECO:0000313" key="2">
    <source>
        <dbReference type="Proteomes" id="UP000033514"/>
    </source>
</evidence>
<dbReference type="STRING" id="361041.VW35_00785"/>
<dbReference type="OrthoDB" id="7594100at2"/>
<comment type="caution">
    <text evidence="1">The sequence shown here is derived from an EMBL/GenBank/DDBJ whole genome shotgun (WGS) entry which is preliminary data.</text>
</comment>
<evidence type="ECO:0000313" key="1">
    <source>
        <dbReference type="EMBL" id="KKB80778.1"/>
    </source>
</evidence>
<dbReference type="Proteomes" id="UP000033514">
    <property type="component" value="Unassembled WGS sequence"/>
</dbReference>
<dbReference type="EMBL" id="LAJG01000005">
    <property type="protein sequence ID" value="KKB80778.1"/>
    <property type="molecule type" value="Genomic_DNA"/>
</dbReference>
<organism evidence="1 2">
    <name type="scientific">Devosia soli</name>
    <dbReference type="NCBI Taxonomy" id="361041"/>
    <lineage>
        <taxon>Bacteria</taxon>
        <taxon>Pseudomonadati</taxon>
        <taxon>Pseudomonadota</taxon>
        <taxon>Alphaproteobacteria</taxon>
        <taxon>Hyphomicrobiales</taxon>
        <taxon>Devosiaceae</taxon>
        <taxon>Devosia</taxon>
    </lineage>
</organism>
<gene>
    <name evidence="1" type="ORF">VW35_00785</name>
</gene>
<name>A0A0F5LEJ5_9HYPH</name>
<dbReference type="AlphaFoldDB" id="A0A0F5LEJ5"/>
<proteinExistence type="predicted"/>
<accession>A0A0F5LEJ5</accession>
<protein>
    <submittedName>
        <fullName evidence="1">Uncharacterized protein</fullName>
    </submittedName>
</protein>
<dbReference type="RefSeq" id="WP_046141130.1">
    <property type="nucleotide sequence ID" value="NZ_LAJG01000005.1"/>
</dbReference>
<dbReference type="PATRIC" id="fig|361041.3.peg.3540"/>